<dbReference type="InterPro" id="IPR012337">
    <property type="entry name" value="RNaseH-like_sf"/>
</dbReference>
<keyword evidence="3" id="KW-1185">Reference proteome</keyword>
<dbReference type="Pfam" id="PF01612">
    <property type="entry name" value="DNA_pol_A_exo1"/>
    <property type="match status" value="1"/>
</dbReference>
<feature type="domain" description="3'-5' exonuclease" evidence="1">
    <location>
        <begin position="149"/>
        <end position="281"/>
    </location>
</feature>
<dbReference type="InterPro" id="IPR036397">
    <property type="entry name" value="RNaseH_sf"/>
</dbReference>
<sequence length="334" mass="36803">MGSSAAVRDVTLNRAGLMAKVKKKGKKIEKVVGQLQLKASSFPNEEEEKIEKQKSKKYMWKKMMISIMPCGNFWIRVGPEALLDRNPCILRWTPSGLGVRSEPADLEFDVGTYSELETELGELEGQGQKVIQNRMDPSVPSSTQGSGLIDTTKAVASLIDSLSNLPTHPPSIYVDLEGVKLSREGSVSIIQIFILPTSTTHLIDIHTLGASAFNTPASSGTGQTLQGILESPSIPKAFFDVRKDSDALYSHFGIDLAGIHDIQLMELATRTFSKQYLSGLAKCMENDLFPTMTYTEKRHWREVKEAGIRLFSSERGGSYESTVHCLESSTCKSH</sequence>
<dbReference type="SUPFAM" id="SSF53098">
    <property type="entry name" value="Ribonuclease H-like"/>
    <property type="match status" value="1"/>
</dbReference>
<dbReference type="InterPro" id="IPR002562">
    <property type="entry name" value="3'-5'_exonuclease_dom"/>
</dbReference>
<protein>
    <recommendedName>
        <fullName evidence="1">3'-5' exonuclease domain-containing protein</fullName>
    </recommendedName>
</protein>
<evidence type="ECO:0000259" key="1">
    <source>
        <dbReference type="Pfam" id="PF01612"/>
    </source>
</evidence>
<dbReference type="AlphaFoldDB" id="A0ABD1Z4A7"/>
<dbReference type="PANTHER" id="PTHR43040:SF1">
    <property type="entry name" value="RIBONUCLEASE D"/>
    <property type="match status" value="1"/>
</dbReference>
<gene>
    <name evidence="2" type="ORF">R1flu_007891</name>
</gene>
<comment type="caution">
    <text evidence="2">The sequence shown here is derived from an EMBL/GenBank/DDBJ whole genome shotgun (WGS) entry which is preliminary data.</text>
</comment>
<dbReference type="EMBL" id="JBHFFA010000003">
    <property type="protein sequence ID" value="KAL2636412.1"/>
    <property type="molecule type" value="Genomic_DNA"/>
</dbReference>
<dbReference type="Proteomes" id="UP001605036">
    <property type="component" value="Unassembled WGS sequence"/>
</dbReference>
<dbReference type="Gene3D" id="3.30.420.10">
    <property type="entry name" value="Ribonuclease H-like superfamily/Ribonuclease H"/>
    <property type="match status" value="1"/>
</dbReference>
<evidence type="ECO:0000313" key="2">
    <source>
        <dbReference type="EMBL" id="KAL2636412.1"/>
    </source>
</evidence>
<reference evidence="2 3" key="1">
    <citation type="submission" date="2024-09" db="EMBL/GenBank/DDBJ databases">
        <title>Chromosome-scale assembly of Riccia fluitans.</title>
        <authorList>
            <person name="Paukszto L."/>
            <person name="Sawicki J."/>
            <person name="Karawczyk K."/>
            <person name="Piernik-Szablinska J."/>
            <person name="Szczecinska M."/>
            <person name="Mazdziarz M."/>
        </authorList>
    </citation>
    <scope>NUCLEOTIDE SEQUENCE [LARGE SCALE GENOMIC DNA]</scope>
    <source>
        <strain evidence="2">Rf_01</strain>
        <tissue evidence="2">Aerial parts of the thallus</tissue>
    </source>
</reference>
<evidence type="ECO:0000313" key="3">
    <source>
        <dbReference type="Proteomes" id="UP001605036"/>
    </source>
</evidence>
<name>A0ABD1Z4A7_9MARC</name>
<organism evidence="2 3">
    <name type="scientific">Riccia fluitans</name>
    <dbReference type="NCBI Taxonomy" id="41844"/>
    <lineage>
        <taxon>Eukaryota</taxon>
        <taxon>Viridiplantae</taxon>
        <taxon>Streptophyta</taxon>
        <taxon>Embryophyta</taxon>
        <taxon>Marchantiophyta</taxon>
        <taxon>Marchantiopsida</taxon>
        <taxon>Marchantiidae</taxon>
        <taxon>Marchantiales</taxon>
        <taxon>Ricciaceae</taxon>
        <taxon>Riccia</taxon>
    </lineage>
</organism>
<proteinExistence type="predicted"/>
<accession>A0ABD1Z4A7</accession>
<dbReference type="PANTHER" id="PTHR43040">
    <property type="entry name" value="RIBONUCLEASE D"/>
    <property type="match status" value="1"/>
</dbReference>